<proteinExistence type="predicted"/>
<dbReference type="GO" id="GO:0003824">
    <property type="term" value="F:catalytic activity"/>
    <property type="evidence" value="ECO:0007669"/>
    <property type="project" value="InterPro"/>
</dbReference>
<organism evidence="1 2">
    <name type="scientific">Candidatus Iainarchaeum sp</name>
    <dbReference type="NCBI Taxonomy" id="3101447"/>
    <lineage>
        <taxon>Archaea</taxon>
        <taxon>Candidatus Iainarchaeota</taxon>
        <taxon>Candidatus Iainarchaeia</taxon>
        <taxon>Candidatus Iainarchaeales</taxon>
        <taxon>Candidatus Iainarchaeaceae</taxon>
        <taxon>Candidatus Iainarchaeum</taxon>
    </lineage>
</organism>
<name>A0A7J4KYI8_9ARCH</name>
<dbReference type="Gene3D" id="3.40.140.10">
    <property type="entry name" value="Cytidine Deaminase, domain 2"/>
    <property type="match status" value="1"/>
</dbReference>
<dbReference type="SUPFAM" id="SSF53927">
    <property type="entry name" value="Cytidine deaminase-like"/>
    <property type="match status" value="1"/>
</dbReference>
<evidence type="ECO:0000313" key="1">
    <source>
        <dbReference type="EMBL" id="HIH33377.1"/>
    </source>
</evidence>
<evidence type="ECO:0000313" key="2">
    <source>
        <dbReference type="Proteomes" id="UP000527315"/>
    </source>
</evidence>
<accession>A0A7J4KYI8</accession>
<dbReference type="EMBL" id="DUFJ01000086">
    <property type="protein sequence ID" value="HIH33377.1"/>
    <property type="molecule type" value="Genomic_DNA"/>
</dbReference>
<protein>
    <submittedName>
        <fullName evidence="1">Uncharacterized protein</fullName>
    </submittedName>
</protein>
<gene>
    <name evidence="1" type="ORF">HA227_03940</name>
</gene>
<comment type="caution">
    <text evidence="1">The sequence shown here is derived from an EMBL/GenBank/DDBJ whole genome shotgun (WGS) entry which is preliminary data.</text>
</comment>
<dbReference type="InterPro" id="IPR016193">
    <property type="entry name" value="Cytidine_deaminase-like"/>
</dbReference>
<sequence>MVYARIKKVVYGTEHNEYGSKKTFDILKQNGIATGIEVVSGLGKEKALELLNKFLQGKIKF</sequence>
<dbReference type="AlphaFoldDB" id="A0A7J4KYI8"/>
<reference evidence="2" key="1">
    <citation type="journal article" date="2020" name="bioRxiv">
        <title>A rank-normalized archaeal taxonomy based on genome phylogeny resolves widespread incomplete and uneven classifications.</title>
        <authorList>
            <person name="Rinke C."/>
            <person name="Chuvochina M."/>
            <person name="Mussig A.J."/>
            <person name="Chaumeil P.-A."/>
            <person name="Waite D.W."/>
            <person name="Whitman W.B."/>
            <person name="Parks D.H."/>
            <person name="Hugenholtz P."/>
        </authorList>
    </citation>
    <scope>NUCLEOTIDE SEQUENCE [LARGE SCALE GENOMIC DNA]</scope>
</reference>
<dbReference type="Proteomes" id="UP000527315">
    <property type="component" value="Unassembled WGS sequence"/>
</dbReference>